<dbReference type="Proteomes" id="UP000008021">
    <property type="component" value="Chromosome 12"/>
</dbReference>
<reference evidence="2" key="1">
    <citation type="submission" date="2015-04" db="UniProtKB">
        <authorList>
            <consortium name="EnsemblPlants"/>
        </authorList>
    </citation>
    <scope>IDENTIFICATION</scope>
</reference>
<dbReference type="Gene3D" id="2.120.10.30">
    <property type="entry name" value="TolB, C-terminal domain"/>
    <property type="match status" value="1"/>
</dbReference>
<accession>A0A0E0FAG4</accession>
<proteinExistence type="predicted"/>
<evidence type="ECO:0000313" key="3">
    <source>
        <dbReference type="Proteomes" id="UP000008021"/>
    </source>
</evidence>
<protein>
    <submittedName>
        <fullName evidence="2">Uncharacterized protein</fullName>
    </submittedName>
</protein>
<evidence type="ECO:0000256" key="1">
    <source>
        <dbReference type="SAM" id="MobiDB-lite"/>
    </source>
</evidence>
<dbReference type="eggNOG" id="KOG1520">
    <property type="taxonomic scope" value="Eukaryota"/>
</dbReference>
<keyword evidence="3" id="KW-1185">Reference proteome</keyword>
<feature type="region of interest" description="Disordered" evidence="1">
    <location>
        <begin position="1"/>
        <end position="27"/>
    </location>
</feature>
<dbReference type="Gramene" id="OMERI12G03810.1">
    <property type="protein sequence ID" value="OMERI12G03810.1"/>
    <property type="gene ID" value="OMERI12G03810"/>
</dbReference>
<dbReference type="STRING" id="40149.A0A0E0FAG4"/>
<reference evidence="2" key="2">
    <citation type="submission" date="2018-05" db="EMBL/GenBank/DDBJ databases">
        <title>OmerRS3 (Oryza meridionalis Reference Sequence Version 3).</title>
        <authorList>
            <person name="Zhang J."/>
            <person name="Kudrna D."/>
            <person name="Lee S."/>
            <person name="Talag J."/>
            <person name="Welchert J."/>
            <person name="Wing R.A."/>
        </authorList>
    </citation>
    <scope>NUCLEOTIDE SEQUENCE [LARGE SCALE GENOMIC DNA]</scope>
    <source>
        <strain evidence="2">cv. OR44</strain>
    </source>
</reference>
<dbReference type="AlphaFoldDB" id="A0A0E0FAG4"/>
<dbReference type="HOGENOM" id="CLU_2201170_0_0_1"/>
<name>A0A0E0FAG4_9ORYZ</name>
<sequence>MAAPERPFPVAAAHPTSSPLAPRTPMGYRPRRCWPSTPLSVRRSSRCMRCVGRGGGVCSPEKKLVVPESMYGWPLGLQFHHASGDLHVADVYLGLLRAPARSGLAERW</sequence>
<dbReference type="EnsemblPlants" id="OMERI12G03810.1">
    <property type="protein sequence ID" value="OMERI12G03810.1"/>
    <property type="gene ID" value="OMERI12G03810"/>
</dbReference>
<dbReference type="InterPro" id="IPR011042">
    <property type="entry name" value="6-blade_b-propeller_TolB-like"/>
</dbReference>
<evidence type="ECO:0000313" key="2">
    <source>
        <dbReference type="EnsemblPlants" id="OMERI12G03810.1"/>
    </source>
</evidence>
<organism evidence="2">
    <name type="scientific">Oryza meridionalis</name>
    <dbReference type="NCBI Taxonomy" id="40149"/>
    <lineage>
        <taxon>Eukaryota</taxon>
        <taxon>Viridiplantae</taxon>
        <taxon>Streptophyta</taxon>
        <taxon>Embryophyta</taxon>
        <taxon>Tracheophyta</taxon>
        <taxon>Spermatophyta</taxon>
        <taxon>Magnoliopsida</taxon>
        <taxon>Liliopsida</taxon>
        <taxon>Poales</taxon>
        <taxon>Poaceae</taxon>
        <taxon>BOP clade</taxon>
        <taxon>Oryzoideae</taxon>
        <taxon>Oryzeae</taxon>
        <taxon>Oryzinae</taxon>
        <taxon>Oryza</taxon>
    </lineage>
</organism>